<evidence type="ECO:0008006" key="6">
    <source>
        <dbReference type="Google" id="ProtNLM"/>
    </source>
</evidence>
<dbReference type="AlphaFoldDB" id="A0AAV4K5Z9"/>
<dbReference type="Proteomes" id="UP000630135">
    <property type="component" value="Unassembled WGS sequence"/>
</dbReference>
<reference evidence="2" key="4">
    <citation type="submission" date="2023-08" db="EMBL/GenBank/DDBJ databases">
        <authorList>
            <person name="Sun Q."/>
            <person name="Zhou Y."/>
        </authorList>
    </citation>
    <scope>NUCLEOTIDE SEQUENCE</scope>
    <source>
        <strain evidence="3">CGMCC 1.8884</strain>
        <strain evidence="2">CGMCC 1.8885</strain>
    </source>
</reference>
<dbReference type="EMBL" id="BMMA01000019">
    <property type="protein sequence ID" value="GGI85839.1"/>
    <property type="molecule type" value="Genomic_DNA"/>
</dbReference>
<organism evidence="2 5">
    <name type="scientific">Deinococcus wulumuqiensis</name>
    <dbReference type="NCBI Taxonomy" id="980427"/>
    <lineage>
        <taxon>Bacteria</taxon>
        <taxon>Thermotogati</taxon>
        <taxon>Deinococcota</taxon>
        <taxon>Deinococci</taxon>
        <taxon>Deinococcales</taxon>
        <taxon>Deinococcaceae</taxon>
        <taxon>Deinococcus</taxon>
    </lineage>
</organism>
<dbReference type="GeneID" id="59166878"/>
<gene>
    <name evidence="3" type="ORF">GCM10008021_18340</name>
    <name evidence="2" type="ORF">GCM10010914_20390</name>
</gene>
<dbReference type="Gene3D" id="2.160.20.80">
    <property type="entry name" value="E3 ubiquitin-protein ligase SopA"/>
    <property type="match status" value="1"/>
</dbReference>
<reference evidence="3" key="1">
    <citation type="journal article" date="2014" name="Int. J. Syst. Evol. Microbiol.">
        <title>Complete genome of a new Firmicutes species belonging to the dominant human colonic microbiota ('Ruminococcus bicirculans') reveals two chromosomes and a selective capacity to utilize plant glucans.</title>
        <authorList>
            <consortium name="NISC Comparative Sequencing Program"/>
            <person name="Wegmann U."/>
            <person name="Louis P."/>
            <person name="Goesmann A."/>
            <person name="Henrissat B."/>
            <person name="Duncan S.H."/>
            <person name="Flint H.J."/>
        </authorList>
    </citation>
    <scope>NUCLEOTIDE SEQUENCE</scope>
    <source>
        <strain evidence="3">CGMCC 1.8884</strain>
    </source>
</reference>
<evidence type="ECO:0000313" key="4">
    <source>
        <dbReference type="Proteomes" id="UP000630135"/>
    </source>
</evidence>
<evidence type="ECO:0000313" key="3">
    <source>
        <dbReference type="EMBL" id="GGP30183.1"/>
    </source>
</evidence>
<comment type="caution">
    <text evidence="2">The sequence shown here is derived from an EMBL/GenBank/DDBJ whole genome shotgun (WGS) entry which is preliminary data.</text>
</comment>
<dbReference type="Proteomes" id="UP000652720">
    <property type="component" value="Unassembled WGS sequence"/>
</dbReference>
<proteinExistence type="predicted"/>
<evidence type="ECO:0000256" key="1">
    <source>
        <dbReference type="ARBA" id="ARBA00022737"/>
    </source>
</evidence>
<dbReference type="Pfam" id="PF00805">
    <property type="entry name" value="Pentapeptide"/>
    <property type="match status" value="2"/>
</dbReference>
<keyword evidence="4" id="KW-1185">Reference proteome</keyword>
<sequence>MKHWTIRNSRNQDVLWQGEAETFGKAVEQAVREGTNLACADLAHADLSGLNLRRAQLRCALLNETDLRGTDLSRSDLDMAQACEADLRGTDLSSARLSDTHLRRADLRHADLSKAHLSSTRVYEVDFRHADLSRVQLLNDSGDSIAEWESTDLRETDFTGATLLTPQSSWTFATSDELRDVLREAAQRFNADLPF</sequence>
<accession>A0AAV4K5Z9</accession>
<protein>
    <recommendedName>
        <fullName evidence="6">Pentapeptide repeat-containing protein</fullName>
    </recommendedName>
</protein>
<dbReference type="EMBL" id="BMLZ01000021">
    <property type="protein sequence ID" value="GGP30183.1"/>
    <property type="molecule type" value="Genomic_DNA"/>
</dbReference>
<reference evidence="4" key="3">
    <citation type="journal article" date="2019" name="Int. J. Syst. Evol. Microbiol.">
        <title>The Global Catalogue of Microorganisms (GCM) 10K type strain sequencing project: providing services to taxonomists for standard genome sequencing and annotation.</title>
        <authorList>
            <consortium name="The Broad Institute Genomics Platform"/>
            <consortium name="The Broad Institute Genome Sequencing Center for Infectious Disease"/>
            <person name="Wu L."/>
            <person name="Ma J."/>
        </authorList>
    </citation>
    <scope>NUCLEOTIDE SEQUENCE [LARGE SCALE GENOMIC DNA]</scope>
    <source>
        <strain evidence="4">CGMCC 1.8884</strain>
    </source>
</reference>
<name>A0AAV4K5Z9_9DEIO</name>
<dbReference type="InterPro" id="IPR001646">
    <property type="entry name" value="5peptide_repeat"/>
</dbReference>
<evidence type="ECO:0000313" key="2">
    <source>
        <dbReference type="EMBL" id="GGI85839.1"/>
    </source>
</evidence>
<keyword evidence="1" id="KW-0677">Repeat</keyword>
<reference evidence="2" key="2">
    <citation type="journal article" date="2014" name="Int. J. Syst. Evol. Microbiol.">
        <title>Complete genome sequence of Corynebacterium casei LMG S-19264T (=DSM 44701T), isolated from a smear-ripened cheese.</title>
        <authorList>
            <consortium name="US DOE Joint Genome Institute (JGI-PGF)"/>
            <person name="Walter F."/>
            <person name="Albersmeier A."/>
            <person name="Kalinowski J."/>
            <person name="Ruckert C."/>
        </authorList>
    </citation>
    <scope>NUCLEOTIDE SEQUENCE</scope>
    <source>
        <strain evidence="2">CGMCC 1.8885</strain>
    </source>
</reference>
<dbReference type="RefSeq" id="WP_161617914.1">
    <property type="nucleotide sequence ID" value="NZ_BMLZ01000021.1"/>
</dbReference>
<dbReference type="PANTHER" id="PTHR47485:SF1">
    <property type="entry name" value="THYLAKOID LUMENAL 17.4 KDA PROTEIN, CHLOROPLASTIC"/>
    <property type="match status" value="1"/>
</dbReference>
<evidence type="ECO:0000313" key="5">
    <source>
        <dbReference type="Proteomes" id="UP000652720"/>
    </source>
</evidence>
<dbReference type="PANTHER" id="PTHR47485">
    <property type="entry name" value="THYLAKOID LUMENAL 17.4 KDA PROTEIN, CHLOROPLASTIC"/>
    <property type="match status" value="1"/>
</dbReference>
<dbReference type="SUPFAM" id="SSF141571">
    <property type="entry name" value="Pentapeptide repeat-like"/>
    <property type="match status" value="1"/>
</dbReference>